<protein>
    <recommendedName>
        <fullName evidence="4">Flp family type IVb pilin</fullName>
    </recommendedName>
</protein>
<dbReference type="KEGG" id="apra:G3A50_22065"/>
<evidence type="ECO:0000313" key="2">
    <source>
        <dbReference type="EMBL" id="QIB36507.1"/>
    </source>
</evidence>
<keyword evidence="3" id="KW-1185">Reference proteome</keyword>
<dbReference type="EMBL" id="CP048631">
    <property type="protein sequence ID" value="QIB36507.1"/>
    <property type="molecule type" value="Genomic_DNA"/>
</dbReference>
<feature type="transmembrane region" description="Helical" evidence="1">
    <location>
        <begin position="21"/>
        <end position="42"/>
    </location>
</feature>
<name>A0A6P1YSM5_9HYPH</name>
<gene>
    <name evidence="2" type="ORF">G3A50_22065</name>
</gene>
<dbReference type="AlphaFoldDB" id="A0A6P1YSM5"/>
<organism evidence="2 3">
    <name type="scientific">Ancylobacter pratisalsi</name>
    <dbReference type="NCBI Taxonomy" id="1745854"/>
    <lineage>
        <taxon>Bacteria</taxon>
        <taxon>Pseudomonadati</taxon>
        <taxon>Pseudomonadota</taxon>
        <taxon>Alphaproteobacteria</taxon>
        <taxon>Hyphomicrobiales</taxon>
        <taxon>Xanthobacteraceae</taxon>
        <taxon>Ancylobacter</taxon>
    </lineage>
</organism>
<keyword evidence="1" id="KW-0472">Membrane</keyword>
<accession>A0A6P1YSM5</accession>
<proteinExistence type="predicted"/>
<evidence type="ECO:0000256" key="1">
    <source>
        <dbReference type="SAM" id="Phobius"/>
    </source>
</evidence>
<sequence>MTDLPAYARRLLRDDAGAATLEYGLVIIAVVLIAAGAISLIAGRYDEPLNEAAQEIVTSRESLSNKP</sequence>
<keyword evidence="1" id="KW-1133">Transmembrane helix</keyword>
<dbReference type="Proteomes" id="UP000464751">
    <property type="component" value="Plasmid pLGM"/>
</dbReference>
<keyword evidence="1" id="KW-0812">Transmembrane</keyword>
<reference evidence="2 3" key="1">
    <citation type="submission" date="2020-02" db="EMBL/GenBank/DDBJ databases">
        <authorList>
            <person name="Li G."/>
        </authorList>
    </citation>
    <scope>NUCLEOTIDE SEQUENCE [LARGE SCALE GENOMIC DNA]</scope>
    <source>
        <strain evidence="2 3">DSM 102029</strain>
        <plasmid evidence="3">plgm</plasmid>
    </source>
</reference>
<keyword evidence="2" id="KW-0614">Plasmid</keyword>
<geneLocation type="plasmid" evidence="3">
    <name>plgm</name>
</geneLocation>
<evidence type="ECO:0000313" key="3">
    <source>
        <dbReference type="Proteomes" id="UP000464751"/>
    </source>
</evidence>
<evidence type="ECO:0008006" key="4">
    <source>
        <dbReference type="Google" id="ProtNLM"/>
    </source>
</evidence>
<dbReference type="RefSeq" id="WP_163078253.1">
    <property type="nucleotide sequence ID" value="NZ_CP048631.1"/>
</dbReference>